<organism evidence="1 2">
    <name type="scientific">Blastopirellula marina</name>
    <dbReference type="NCBI Taxonomy" id="124"/>
    <lineage>
        <taxon>Bacteria</taxon>
        <taxon>Pseudomonadati</taxon>
        <taxon>Planctomycetota</taxon>
        <taxon>Planctomycetia</taxon>
        <taxon>Pirellulales</taxon>
        <taxon>Pirellulaceae</taxon>
        <taxon>Blastopirellula</taxon>
    </lineage>
</organism>
<dbReference type="InterPro" id="IPR008257">
    <property type="entry name" value="Pept_M19"/>
</dbReference>
<dbReference type="Gene3D" id="3.20.20.140">
    <property type="entry name" value="Metal-dependent hydrolases"/>
    <property type="match status" value="1"/>
</dbReference>
<name>A0A2S8G139_9BACT</name>
<dbReference type="OrthoDB" id="9804920at2"/>
<dbReference type="GO" id="GO:0006508">
    <property type="term" value="P:proteolysis"/>
    <property type="evidence" value="ECO:0007669"/>
    <property type="project" value="InterPro"/>
</dbReference>
<dbReference type="PANTHER" id="PTHR10443:SF12">
    <property type="entry name" value="DIPEPTIDASE"/>
    <property type="match status" value="1"/>
</dbReference>
<reference evidence="1 2" key="1">
    <citation type="submission" date="2018-02" db="EMBL/GenBank/DDBJ databases">
        <title>Comparative genomes isolates from brazilian mangrove.</title>
        <authorList>
            <person name="Araujo J.E."/>
            <person name="Taketani R.G."/>
            <person name="Silva M.C.P."/>
            <person name="Loureco M.V."/>
            <person name="Andreote F.D."/>
        </authorList>
    </citation>
    <scope>NUCLEOTIDE SEQUENCE [LARGE SCALE GENOMIC DNA]</scope>
    <source>
        <strain evidence="1 2">NAP PRIS-MGV</strain>
    </source>
</reference>
<dbReference type="Proteomes" id="UP000239388">
    <property type="component" value="Unassembled WGS sequence"/>
</dbReference>
<dbReference type="InterPro" id="IPR032466">
    <property type="entry name" value="Metal_Hydrolase"/>
</dbReference>
<gene>
    <name evidence="1" type="ORF">C5Y98_08705</name>
</gene>
<evidence type="ECO:0000313" key="1">
    <source>
        <dbReference type="EMBL" id="PQO38146.1"/>
    </source>
</evidence>
<dbReference type="PROSITE" id="PS51365">
    <property type="entry name" value="RENAL_DIPEPTIDASE_2"/>
    <property type="match status" value="1"/>
</dbReference>
<dbReference type="RefSeq" id="WP_105353325.1">
    <property type="nucleotide sequence ID" value="NZ_PUIB01000011.1"/>
</dbReference>
<proteinExistence type="predicted"/>
<dbReference type="EMBL" id="PUIB01000011">
    <property type="protein sequence ID" value="PQO38146.1"/>
    <property type="molecule type" value="Genomic_DNA"/>
</dbReference>
<dbReference type="PANTHER" id="PTHR10443">
    <property type="entry name" value="MICROSOMAL DIPEPTIDASE"/>
    <property type="match status" value="1"/>
</dbReference>
<evidence type="ECO:0000313" key="2">
    <source>
        <dbReference type="Proteomes" id="UP000239388"/>
    </source>
</evidence>
<comment type="caution">
    <text evidence="1">The sequence shown here is derived from an EMBL/GenBank/DDBJ whole genome shotgun (WGS) entry which is preliminary data.</text>
</comment>
<accession>A0A2S8G139</accession>
<dbReference type="GO" id="GO:0070573">
    <property type="term" value="F:metallodipeptidase activity"/>
    <property type="evidence" value="ECO:0007669"/>
    <property type="project" value="InterPro"/>
</dbReference>
<dbReference type="Pfam" id="PF01244">
    <property type="entry name" value="Peptidase_M19"/>
    <property type="match status" value="1"/>
</dbReference>
<sequence length="362" mass="39799">MKPIIDAHLDLAWNALHWNRDLTKTVDEVRQYESPMHDHPARGRATVTIPELHKAGVRVCLGTVLVRSKPEVVPAEGFSRRDLDYQNQTIAHCVGRGQAAYYHTLEELGEIQLIRTSADLQAHAEHWQDETPGPLGVIMAMEGADPIRIPKQAKLWWDLGLRCVSLSHYRQGPYAPGTGSTGPLTDAGRALLGEFAELGMIVDLTHCSEPAFFEVLDRFAGPVLASHNMCRDLTPGERQFSNQQIEALIARGAVIGMAFDAWMLQPGWRIGESDPASVSIEAAANHVDHICQLAGNAQHVGIGSDLDGGYGTEQTPRELQSIADLQKLVDILAARGYGDSDIDAIFHGNFLRFFLKHLPAEN</sequence>
<dbReference type="AlphaFoldDB" id="A0A2S8G139"/>
<dbReference type="SUPFAM" id="SSF51556">
    <property type="entry name" value="Metallo-dependent hydrolases"/>
    <property type="match status" value="1"/>
</dbReference>
<protein>
    <submittedName>
        <fullName evidence="1">Peptidase</fullName>
    </submittedName>
</protein>